<keyword evidence="2" id="KW-0326">Glycosidase</keyword>
<feature type="domain" description="Glycosyl hydrolase family 31 C-terminal" evidence="6">
    <location>
        <begin position="573"/>
        <end position="639"/>
    </location>
</feature>
<dbReference type="Gene3D" id="2.60.40.1180">
    <property type="entry name" value="Golgi alpha-mannosidase II"/>
    <property type="match status" value="2"/>
</dbReference>
<dbReference type="AlphaFoldDB" id="A0A1T4NXU8"/>
<proteinExistence type="inferred from homology"/>
<feature type="domain" description="DUF5110" evidence="5">
    <location>
        <begin position="656"/>
        <end position="712"/>
    </location>
</feature>
<dbReference type="Gene3D" id="3.20.20.80">
    <property type="entry name" value="Glycosidases"/>
    <property type="match status" value="1"/>
</dbReference>
<evidence type="ECO:0000259" key="3">
    <source>
        <dbReference type="Pfam" id="PF01055"/>
    </source>
</evidence>
<evidence type="ECO:0000259" key="5">
    <source>
        <dbReference type="Pfam" id="PF17137"/>
    </source>
</evidence>
<dbReference type="InterPro" id="IPR000322">
    <property type="entry name" value="Glyco_hydro_31_TIM"/>
</dbReference>
<dbReference type="EMBL" id="FUWZ01000001">
    <property type="protein sequence ID" value="SJZ83892.1"/>
    <property type="molecule type" value="Genomic_DNA"/>
</dbReference>
<dbReference type="STRING" id="634771.SAMN04488128_1011798"/>
<dbReference type="Pfam" id="PF17137">
    <property type="entry name" value="DUF5110"/>
    <property type="match status" value="1"/>
</dbReference>
<dbReference type="Pfam" id="PF21365">
    <property type="entry name" value="Glyco_hydro_31_3rd"/>
    <property type="match status" value="1"/>
</dbReference>
<dbReference type="SUPFAM" id="SSF51011">
    <property type="entry name" value="Glycosyl hydrolase domain"/>
    <property type="match status" value="1"/>
</dbReference>
<keyword evidence="8" id="KW-1185">Reference proteome</keyword>
<dbReference type="GO" id="GO:0004553">
    <property type="term" value="F:hydrolase activity, hydrolyzing O-glycosyl compounds"/>
    <property type="evidence" value="ECO:0007669"/>
    <property type="project" value="InterPro"/>
</dbReference>
<dbReference type="Pfam" id="PF01055">
    <property type="entry name" value="Glyco_hydro_31_2nd"/>
    <property type="match status" value="1"/>
</dbReference>
<feature type="domain" description="Glycoside hydrolase family 31 N-terminal" evidence="4">
    <location>
        <begin position="92"/>
        <end position="161"/>
    </location>
</feature>
<reference evidence="8" key="1">
    <citation type="submission" date="2017-02" db="EMBL/GenBank/DDBJ databases">
        <authorList>
            <person name="Varghese N."/>
            <person name="Submissions S."/>
        </authorList>
    </citation>
    <scope>NUCLEOTIDE SEQUENCE [LARGE SCALE GENOMIC DNA]</scope>
    <source>
        <strain evidence="8">DSM 22224</strain>
    </source>
</reference>
<dbReference type="GO" id="GO:0005975">
    <property type="term" value="P:carbohydrate metabolic process"/>
    <property type="evidence" value="ECO:0007669"/>
    <property type="project" value="InterPro"/>
</dbReference>
<name>A0A1T4NXU8_9BACT</name>
<dbReference type="SUPFAM" id="SSF51445">
    <property type="entry name" value="(Trans)glycosidases"/>
    <property type="match status" value="1"/>
</dbReference>
<evidence type="ECO:0000256" key="1">
    <source>
        <dbReference type="ARBA" id="ARBA00007806"/>
    </source>
</evidence>
<dbReference type="Proteomes" id="UP000190367">
    <property type="component" value="Unassembled WGS sequence"/>
</dbReference>
<dbReference type="PANTHER" id="PTHR22762:SF144">
    <property type="entry name" value="ALPHA-XYLOSIDASE"/>
    <property type="match status" value="1"/>
</dbReference>
<dbReference type="SUPFAM" id="SSF74650">
    <property type="entry name" value="Galactose mutarotase-like"/>
    <property type="match status" value="1"/>
</dbReference>
<evidence type="ECO:0000313" key="8">
    <source>
        <dbReference type="Proteomes" id="UP000190367"/>
    </source>
</evidence>
<dbReference type="InterPro" id="IPR013780">
    <property type="entry name" value="Glyco_hydro_b"/>
</dbReference>
<dbReference type="InterPro" id="IPR017853">
    <property type="entry name" value="GH"/>
</dbReference>
<comment type="similarity">
    <text evidence="1 2">Belongs to the glycosyl hydrolase 31 family.</text>
</comment>
<dbReference type="PANTHER" id="PTHR22762">
    <property type="entry name" value="ALPHA-GLUCOSIDASE"/>
    <property type="match status" value="1"/>
</dbReference>
<dbReference type="InterPro" id="IPR048395">
    <property type="entry name" value="Glyco_hydro_31_C"/>
</dbReference>
<dbReference type="CDD" id="cd14752">
    <property type="entry name" value="GH31_N"/>
    <property type="match status" value="1"/>
</dbReference>
<dbReference type="Pfam" id="PF13802">
    <property type="entry name" value="Gal_mutarotas_2"/>
    <property type="match status" value="1"/>
</dbReference>
<feature type="domain" description="Glycoside hydrolase family 31 TIM barrel" evidence="3">
    <location>
        <begin position="232"/>
        <end position="526"/>
    </location>
</feature>
<keyword evidence="2 7" id="KW-0378">Hydrolase</keyword>
<gene>
    <name evidence="7" type="ORF">SAMN04488128_1011798</name>
</gene>
<accession>A0A1T4NXU8</accession>
<sequence>MEVLLIPCNNFMKMKWYFFLVCIFSGLYTQAQSVPLQWDQVAPGVWKATVGQPDKVDLLATAGGSPRKEALQKLGEASFPLPQADCHAEVKEGKVYLRFPLQEEEQLYGLGLQFKTVNRRGQILNLHMDHYQGRDDGRSHAPVPFYVSSNGYGVLINSARYITVYAGTGVRVNTQHPPKVYDRNTDPDWSAQPYSDAVEMLVPAAGTEIYVFAGKNSMEVVQRYNLFNGGGALPPKWGLGFTHRMPTLSTAEQVKAEAAAFNEHGFPLDFIGLEPGWQTKSYPCTFEWDKSRFPDPAGFVKEMQAKGIRLNLWLNPYLSPASPLYSAAKPLSGSHTVWNGLVPDFTLPQAQQLYKNLFKAQHVDMGVSGYKIDEVDGVDGWLWPDVATFPSGITAEQMRQVYGVMMQRLTTEWFREKGVRTYGLVRASNAGASSFPYVIYNDYYNHRDFITALCNSSFIGVLWTPEVRASKTAEEWLRRMQSACFSPMAMLNAWADGTKPWSFPEVEQQVKDVALLRMQLFPYLYTVFSQYYLEGKPPVRAMNLVEGFSFQHQSQQTALDATDNPYRMALREDVKDQFMLGDDLLVAPMFTGQTTRKVILPQGKWYDFYTGAYAGNGNIIDATPGLDKIPLYVRDGGIIPMIPPVTHTPAPDEQLPLEVRHYGEAESTALLYDDDGQSYGYQQGKYMQYRLSAKKDKRQQWQGKVVIDNKQGLKMAYKDIKWRFMLPQNPVR</sequence>
<dbReference type="GO" id="GO:0030246">
    <property type="term" value="F:carbohydrate binding"/>
    <property type="evidence" value="ECO:0007669"/>
    <property type="project" value="InterPro"/>
</dbReference>
<organism evidence="7 8">
    <name type="scientific">Chitinophaga eiseniae</name>
    <dbReference type="NCBI Taxonomy" id="634771"/>
    <lineage>
        <taxon>Bacteria</taxon>
        <taxon>Pseudomonadati</taxon>
        <taxon>Bacteroidota</taxon>
        <taxon>Chitinophagia</taxon>
        <taxon>Chitinophagales</taxon>
        <taxon>Chitinophagaceae</taxon>
        <taxon>Chitinophaga</taxon>
    </lineage>
</organism>
<dbReference type="InterPro" id="IPR033403">
    <property type="entry name" value="DUF5110"/>
</dbReference>
<evidence type="ECO:0000313" key="7">
    <source>
        <dbReference type="EMBL" id="SJZ83892.1"/>
    </source>
</evidence>
<dbReference type="InterPro" id="IPR011013">
    <property type="entry name" value="Gal_mutarotase_sf_dom"/>
</dbReference>
<dbReference type="InterPro" id="IPR025887">
    <property type="entry name" value="Glyco_hydro_31_N_dom"/>
</dbReference>
<evidence type="ECO:0000259" key="4">
    <source>
        <dbReference type="Pfam" id="PF13802"/>
    </source>
</evidence>
<protein>
    <submittedName>
        <fullName evidence="7">Alpha-D-xyloside xylohydrolase</fullName>
    </submittedName>
</protein>
<dbReference type="Gene3D" id="2.60.40.1760">
    <property type="entry name" value="glycosyl hydrolase (family 31)"/>
    <property type="match status" value="1"/>
</dbReference>
<dbReference type="CDD" id="cd06592">
    <property type="entry name" value="GH31_NET37"/>
    <property type="match status" value="1"/>
</dbReference>
<evidence type="ECO:0000259" key="6">
    <source>
        <dbReference type="Pfam" id="PF21365"/>
    </source>
</evidence>
<evidence type="ECO:0000256" key="2">
    <source>
        <dbReference type="RuleBase" id="RU361185"/>
    </source>
</evidence>